<feature type="transmembrane region" description="Helical" evidence="6">
    <location>
        <begin position="104"/>
        <end position="127"/>
    </location>
</feature>
<feature type="transmembrane region" description="Helical" evidence="6">
    <location>
        <begin position="388"/>
        <end position="408"/>
    </location>
</feature>
<organism evidence="8 9">
    <name type="scientific">Salinicoccus bachuensis</name>
    <dbReference type="NCBI Taxonomy" id="3136731"/>
    <lineage>
        <taxon>Bacteria</taxon>
        <taxon>Bacillati</taxon>
        <taxon>Bacillota</taxon>
        <taxon>Bacilli</taxon>
        <taxon>Bacillales</taxon>
        <taxon>Staphylococcaceae</taxon>
        <taxon>Salinicoccus</taxon>
    </lineage>
</organism>
<evidence type="ECO:0000256" key="2">
    <source>
        <dbReference type="ARBA" id="ARBA00022448"/>
    </source>
</evidence>
<feature type="transmembrane region" description="Helical" evidence="6">
    <location>
        <begin position="168"/>
        <end position="189"/>
    </location>
</feature>
<evidence type="ECO:0000256" key="6">
    <source>
        <dbReference type="SAM" id="Phobius"/>
    </source>
</evidence>
<feature type="transmembrane region" description="Helical" evidence="6">
    <location>
        <begin position="80"/>
        <end position="98"/>
    </location>
</feature>
<proteinExistence type="predicted"/>
<reference evidence="9" key="1">
    <citation type="submission" date="2023-10" db="EMBL/GenBank/DDBJ databases">
        <title>Genome analysis and identification of Salinococcus sp. Bachu38 nov., a PGPR from the rhizosphere of Tamarix.</title>
        <authorList>
            <person name="Liang Z."/>
            <person name="Zhang X."/>
            <person name="Jia J."/>
            <person name="Chen X."/>
            <person name="Wang Y."/>
            <person name="Wang Q."/>
            <person name="Wang R."/>
        </authorList>
    </citation>
    <scope>NUCLEOTIDE SEQUENCE [LARGE SCALE GENOMIC DNA]</scope>
    <source>
        <strain evidence="9">Bachu38</strain>
    </source>
</reference>
<dbReference type="PANTHER" id="PTHR11360:SF308">
    <property type="entry name" value="BLL3089 PROTEIN"/>
    <property type="match status" value="1"/>
</dbReference>
<feature type="domain" description="Major facilitator superfamily (MFS) profile" evidence="7">
    <location>
        <begin position="13"/>
        <end position="414"/>
    </location>
</feature>
<keyword evidence="3 6" id="KW-0812">Transmembrane</keyword>
<dbReference type="Proteomes" id="UP001455384">
    <property type="component" value="Chromosome"/>
</dbReference>
<comment type="subcellular location">
    <subcellularLocation>
        <location evidence="1">Cell membrane</location>
        <topology evidence="1">Multi-pass membrane protein</topology>
    </subcellularLocation>
</comment>
<evidence type="ECO:0000256" key="5">
    <source>
        <dbReference type="ARBA" id="ARBA00023136"/>
    </source>
</evidence>
<evidence type="ECO:0000256" key="1">
    <source>
        <dbReference type="ARBA" id="ARBA00004651"/>
    </source>
</evidence>
<evidence type="ECO:0000259" key="7">
    <source>
        <dbReference type="PROSITE" id="PS50850"/>
    </source>
</evidence>
<keyword evidence="5 6" id="KW-0472">Membrane</keyword>
<dbReference type="InterPro" id="IPR011701">
    <property type="entry name" value="MFS"/>
</dbReference>
<dbReference type="InterPro" id="IPR036259">
    <property type="entry name" value="MFS_trans_sf"/>
</dbReference>
<feature type="transmembrane region" description="Helical" evidence="6">
    <location>
        <begin position="234"/>
        <end position="258"/>
    </location>
</feature>
<feature type="transmembrane region" description="Helical" evidence="6">
    <location>
        <begin position="359"/>
        <end position="382"/>
    </location>
</feature>
<evidence type="ECO:0000256" key="3">
    <source>
        <dbReference type="ARBA" id="ARBA00022692"/>
    </source>
</evidence>
<dbReference type="Pfam" id="PF07690">
    <property type="entry name" value="MFS_1"/>
    <property type="match status" value="1"/>
</dbReference>
<feature type="transmembrane region" description="Helical" evidence="6">
    <location>
        <begin position="270"/>
        <end position="292"/>
    </location>
</feature>
<feature type="transmembrane region" description="Helical" evidence="6">
    <location>
        <begin position="7"/>
        <end position="25"/>
    </location>
</feature>
<dbReference type="SUPFAM" id="SSF103473">
    <property type="entry name" value="MFS general substrate transporter"/>
    <property type="match status" value="1"/>
</dbReference>
<feature type="transmembrane region" description="Helical" evidence="6">
    <location>
        <begin position="53"/>
        <end position="73"/>
    </location>
</feature>
<dbReference type="RefSeq" id="WP_342389174.1">
    <property type="nucleotide sequence ID" value="NZ_CP138333.2"/>
</dbReference>
<dbReference type="InterPro" id="IPR020846">
    <property type="entry name" value="MFS_dom"/>
</dbReference>
<dbReference type="Gene3D" id="1.20.1250.20">
    <property type="entry name" value="MFS general substrate transporter like domains"/>
    <property type="match status" value="1"/>
</dbReference>
<dbReference type="PROSITE" id="PS50850">
    <property type="entry name" value="MFS"/>
    <property type="match status" value="1"/>
</dbReference>
<evidence type="ECO:0000313" key="8">
    <source>
        <dbReference type="EMBL" id="WZX30663.1"/>
    </source>
</evidence>
<evidence type="ECO:0000313" key="9">
    <source>
        <dbReference type="Proteomes" id="UP001455384"/>
    </source>
</evidence>
<feature type="transmembrane region" description="Helical" evidence="6">
    <location>
        <begin position="299"/>
        <end position="316"/>
    </location>
</feature>
<gene>
    <name evidence="8" type="ORF">RQP18_05575</name>
</gene>
<dbReference type="EMBL" id="CP138333">
    <property type="protein sequence ID" value="WZX30663.1"/>
    <property type="molecule type" value="Genomic_DNA"/>
</dbReference>
<keyword evidence="4 6" id="KW-1133">Transmembrane helix</keyword>
<evidence type="ECO:0000256" key="4">
    <source>
        <dbReference type="ARBA" id="ARBA00022989"/>
    </source>
</evidence>
<dbReference type="InterPro" id="IPR050327">
    <property type="entry name" value="Proton-linked_MCT"/>
</dbReference>
<dbReference type="CDD" id="cd17355">
    <property type="entry name" value="MFS_YcxA_like"/>
    <property type="match status" value="1"/>
</dbReference>
<sequence length="415" mass="46427">MKNKNNFYYGWVIVAVCGLAVFFSGPGQTYSNAAFIDEYIKEFGWSRTEVSSLYSFATLIAGFVMIGVGNFIDRFGQKKMMLIAAIVLALATFFNSFVQNMFMLAIGFFFIRLFGQGSMTLIPNTLVPQWFIRKRGLAFSLMMLGSFSSAMLFPIINVWLISEWGWRFAWQFWGFALLLAFVPIAWIFIRNSPEEMGLSPDGLHQKTNDDEENEGGDIFVLEDSWTLKEASRTLSFWTLLICVGIPSMVNTGITFHIVSIFKENGLEMGASAMVLSLMAMVGIPMSFVSGLITDRIRTNYILVMIFVIEIILLLFLNNVTTYALAILFGVIWGMSNGLERIGTNVVWSNYFGRRYVGSINGVGSTMVVIGSSLGPLPFGLGYDIFDSYTFILTLMVVFPVIGIISAMLSKKPQRT</sequence>
<name>A0ABZ3CLG0_9STAP</name>
<protein>
    <submittedName>
        <fullName evidence="8">MFS transporter</fullName>
    </submittedName>
</protein>
<keyword evidence="9" id="KW-1185">Reference proteome</keyword>
<accession>A0ABZ3CLG0</accession>
<feature type="transmembrane region" description="Helical" evidence="6">
    <location>
        <begin position="139"/>
        <end position="162"/>
    </location>
</feature>
<feature type="transmembrane region" description="Helical" evidence="6">
    <location>
        <begin position="322"/>
        <end position="338"/>
    </location>
</feature>
<dbReference type="PANTHER" id="PTHR11360">
    <property type="entry name" value="MONOCARBOXYLATE TRANSPORTER"/>
    <property type="match status" value="1"/>
</dbReference>
<keyword evidence="2" id="KW-0813">Transport</keyword>